<evidence type="ECO:0000259" key="8">
    <source>
        <dbReference type="Pfam" id="PF04085"/>
    </source>
</evidence>
<dbReference type="OrthoDB" id="8478127at2"/>
<comment type="caution">
    <text evidence="9">The sequence shown here is derived from an EMBL/GenBank/DDBJ whole genome shotgun (WGS) entry which is preliminary data.</text>
</comment>
<feature type="coiled-coil region" evidence="5">
    <location>
        <begin position="72"/>
        <end position="99"/>
    </location>
</feature>
<dbReference type="InterPro" id="IPR055342">
    <property type="entry name" value="MreC_beta-barrel_core"/>
</dbReference>
<comment type="similarity">
    <text evidence="1">Belongs to the MreC family.</text>
</comment>
<evidence type="ECO:0000256" key="5">
    <source>
        <dbReference type="SAM" id="Coils"/>
    </source>
</evidence>
<dbReference type="InterPro" id="IPR042177">
    <property type="entry name" value="Cell/Rod_1"/>
</dbReference>
<feature type="transmembrane region" description="Helical" evidence="7">
    <location>
        <begin position="21"/>
        <end position="39"/>
    </location>
</feature>
<dbReference type="PANTHER" id="PTHR34138">
    <property type="entry name" value="CELL SHAPE-DETERMINING PROTEIN MREC"/>
    <property type="match status" value="1"/>
</dbReference>
<gene>
    <name evidence="9" type="primary">mreC</name>
    <name evidence="9" type="ORF">FHP25_08920</name>
</gene>
<dbReference type="EMBL" id="VDUZ01000008">
    <property type="protein sequence ID" value="TXL77542.1"/>
    <property type="molecule type" value="Genomic_DNA"/>
</dbReference>
<evidence type="ECO:0000256" key="3">
    <source>
        <dbReference type="ARBA" id="ARBA00022960"/>
    </source>
</evidence>
<dbReference type="GO" id="GO:0008360">
    <property type="term" value="P:regulation of cell shape"/>
    <property type="evidence" value="ECO:0007669"/>
    <property type="project" value="UniProtKB-KW"/>
</dbReference>
<accession>A0A5C8PRK7</accession>
<dbReference type="AlphaFoldDB" id="A0A5C8PRK7"/>
<evidence type="ECO:0000313" key="10">
    <source>
        <dbReference type="Proteomes" id="UP000321638"/>
    </source>
</evidence>
<keyword evidence="5" id="KW-0175">Coiled coil</keyword>
<keyword evidence="3" id="KW-0133">Cell shape</keyword>
<keyword evidence="7" id="KW-0472">Membrane</keyword>
<keyword evidence="7" id="KW-0812">Transmembrane</keyword>
<dbReference type="GO" id="GO:0005886">
    <property type="term" value="C:plasma membrane"/>
    <property type="evidence" value="ECO:0007669"/>
    <property type="project" value="TreeGrafter"/>
</dbReference>
<name>A0A5C8PRK7_9HYPH</name>
<evidence type="ECO:0000256" key="7">
    <source>
        <dbReference type="SAM" id="Phobius"/>
    </source>
</evidence>
<dbReference type="NCBIfam" id="TIGR00219">
    <property type="entry name" value="mreC"/>
    <property type="match status" value="1"/>
</dbReference>
<evidence type="ECO:0000256" key="6">
    <source>
        <dbReference type="SAM" id="MobiDB-lite"/>
    </source>
</evidence>
<dbReference type="InterPro" id="IPR007221">
    <property type="entry name" value="MreC"/>
</dbReference>
<protein>
    <recommendedName>
        <fullName evidence="2">Cell shape-determining protein MreC</fullName>
    </recommendedName>
    <alternativeName>
        <fullName evidence="4">Cell shape protein MreC</fullName>
    </alternativeName>
</protein>
<feature type="region of interest" description="Disordered" evidence="6">
    <location>
        <begin position="281"/>
        <end position="309"/>
    </location>
</feature>
<keyword evidence="7" id="KW-1133">Transmembrane helix</keyword>
<evidence type="ECO:0000256" key="4">
    <source>
        <dbReference type="ARBA" id="ARBA00032089"/>
    </source>
</evidence>
<organism evidence="9 10">
    <name type="scientific">Vineibacter terrae</name>
    <dbReference type="NCBI Taxonomy" id="2586908"/>
    <lineage>
        <taxon>Bacteria</taxon>
        <taxon>Pseudomonadati</taxon>
        <taxon>Pseudomonadota</taxon>
        <taxon>Alphaproteobacteria</taxon>
        <taxon>Hyphomicrobiales</taxon>
        <taxon>Vineibacter</taxon>
    </lineage>
</organism>
<evidence type="ECO:0000256" key="2">
    <source>
        <dbReference type="ARBA" id="ARBA00013855"/>
    </source>
</evidence>
<proteinExistence type="inferred from homology"/>
<dbReference type="RefSeq" id="WP_147846582.1">
    <property type="nucleotide sequence ID" value="NZ_VDUZ01000008.1"/>
</dbReference>
<dbReference type="PANTHER" id="PTHR34138:SF1">
    <property type="entry name" value="CELL SHAPE-DETERMINING PROTEIN MREC"/>
    <property type="match status" value="1"/>
</dbReference>
<feature type="compositionally biased region" description="Pro residues" evidence="6">
    <location>
        <begin position="281"/>
        <end position="300"/>
    </location>
</feature>
<keyword evidence="10" id="KW-1185">Reference proteome</keyword>
<dbReference type="Gene3D" id="2.40.10.350">
    <property type="entry name" value="Rod shape-determining protein MreC, domain 2"/>
    <property type="match status" value="1"/>
</dbReference>
<evidence type="ECO:0000256" key="1">
    <source>
        <dbReference type="ARBA" id="ARBA00009369"/>
    </source>
</evidence>
<reference evidence="9 10" key="1">
    <citation type="submission" date="2019-06" db="EMBL/GenBank/DDBJ databases">
        <title>New taxonomy in bacterial strain CC-CFT640, isolated from vineyard.</title>
        <authorList>
            <person name="Lin S.-Y."/>
            <person name="Tsai C.-F."/>
            <person name="Young C.-C."/>
        </authorList>
    </citation>
    <scope>NUCLEOTIDE SEQUENCE [LARGE SCALE GENOMIC DNA]</scope>
    <source>
        <strain evidence="9 10">CC-CFT640</strain>
    </source>
</reference>
<sequence>MALRNAVAQTAASVRQLVQRFSLALLVAAAAGTMLIGKADTVLLERVRAAALDLVSPLLEAMSRPVATVNDFIATVEDLADLRAENARLREENARLLAWQSVARRLEVENGELRGLLNFKEGPQATFITARVVGDSGSAFVRSMLLNVGRRAGVASGQAVVTGEGLIGRITEVGDSWSRVLLLSDLSFRLPVLVERTRERAILTGDNSPLAKLVMTQSVVGIQVGDRIITSGHGGSFPVGIPVGVVASTTDGIRVRPLGEVTRLEFVRVIDYGITGLVTGPAPPPEVFGPPAPPPAPPAAKPAAASKGR</sequence>
<dbReference type="Pfam" id="PF04085">
    <property type="entry name" value="MreC"/>
    <property type="match status" value="1"/>
</dbReference>
<dbReference type="InterPro" id="IPR042175">
    <property type="entry name" value="Cell/Rod_MreC_2"/>
</dbReference>
<feature type="domain" description="Rod shape-determining protein MreC beta-barrel core" evidence="8">
    <location>
        <begin position="132"/>
        <end position="270"/>
    </location>
</feature>
<dbReference type="Gene3D" id="2.40.10.340">
    <property type="entry name" value="Rod shape-determining protein MreC, domain 1"/>
    <property type="match status" value="1"/>
</dbReference>
<evidence type="ECO:0000313" key="9">
    <source>
        <dbReference type="EMBL" id="TXL77542.1"/>
    </source>
</evidence>
<dbReference type="Proteomes" id="UP000321638">
    <property type="component" value="Unassembled WGS sequence"/>
</dbReference>